<protein>
    <recommendedName>
        <fullName evidence="3">Cell division protein FtsL</fullName>
    </recommendedName>
</protein>
<dbReference type="InterPro" id="IPR007060">
    <property type="entry name" value="FtsL/DivIC"/>
</dbReference>
<reference evidence="1 2" key="1">
    <citation type="journal article" date="2016" name="Nat. Commun.">
        <title>Thousands of microbial genomes shed light on interconnected biogeochemical processes in an aquifer system.</title>
        <authorList>
            <person name="Anantharaman K."/>
            <person name="Brown C.T."/>
            <person name="Hug L.A."/>
            <person name="Sharon I."/>
            <person name="Castelle C.J."/>
            <person name="Probst A.J."/>
            <person name="Thomas B.C."/>
            <person name="Singh A."/>
            <person name="Wilkins M.J."/>
            <person name="Karaoz U."/>
            <person name="Brodie E.L."/>
            <person name="Williams K.H."/>
            <person name="Hubbard S.S."/>
            <person name="Banfield J.F."/>
        </authorList>
    </citation>
    <scope>NUCLEOTIDE SEQUENCE [LARGE SCALE GENOMIC DNA]</scope>
</reference>
<dbReference type="AlphaFoldDB" id="A0A1F6DEL7"/>
<dbReference type="Pfam" id="PF04977">
    <property type="entry name" value="DivIC"/>
    <property type="match status" value="1"/>
</dbReference>
<name>A0A1F6DEL7_9BACT</name>
<dbReference type="Proteomes" id="UP000176377">
    <property type="component" value="Unassembled WGS sequence"/>
</dbReference>
<accession>A0A1F6DEL7</accession>
<evidence type="ECO:0008006" key="3">
    <source>
        <dbReference type="Google" id="ProtNLM"/>
    </source>
</evidence>
<dbReference type="EMBL" id="MFLA01000016">
    <property type="protein sequence ID" value="OGG59869.1"/>
    <property type="molecule type" value="Genomic_DNA"/>
</dbReference>
<proteinExistence type="predicted"/>
<evidence type="ECO:0000313" key="1">
    <source>
        <dbReference type="EMBL" id="OGG59869.1"/>
    </source>
</evidence>
<organism evidence="1 2">
    <name type="scientific">Candidatus Kaiserbacteria bacterium RIFCSPHIGHO2_01_FULL_56_24</name>
    <dbReference type="NCBI Taxonomy" id="1798487"/>
    <lineage>
        <taxon>Bacteria</taxon>
        <taxon>Candidatus Kaiseribacteriota</taxon>
    </lineage>
</organism>
<comment type="caution">
    <text evidence="1">The sequence shown here is derived from an EMBL/GenBank/DDBJ whole genome shotgun (WGS) entry which is preliminary data.</text>
</comment>
<sequence length="122" mass="14332">MYRFEQRRDPTRLLWRRLWAVLLLGLVVIGLRGVWGVYNKAQESHQLRIEAEAKLGDLKQREAELRADISMLRTDSGVEEELRERYDLAKDNEGVVVIVEPPAPPQEPRPSPFQRFKSMFSW</sequence>
<evidence type="ECO:0000313" key="2">
    <source>
        <dbReference type="Proteomes" id="UP000176377"/>
    </source>
</evidence>
<gene>
    <name evidence="1" type="ORF">A2765_04775</name>
</gene>